<dbReference type="EMBL" id="KF540249">
    <property type="protein sequence ID" value="AIF26858.1"/>
    <property type="molecule type" value="Genomic_DNA"/>
</dbReference>
<protein>
    <submittedName>
        <fullName evidence="1">Uncharacterized protein</fullName>
    </submittedName>
</protein>
<proteinExistence type="predicted"/>
<reference evidence="1" key="1">
    <citation type="submission" date="2013-08" db="EMBL/GenBank/DDBJ databases">
        <title>Comparison of modified E. coli strains.</title>
        <authorList>
            <person name="Juergensen J."/>
            <person name="Bonge A."/>
            <person name="Streit W.R."/>
        </authorList>
    </citation>
    <scope>NUCLEOTIDE SEQUENCE</scope>
</reference>
<accession>A0A0H3UA83</accession>
<organism evidence="1">
    <name type="scientific">uncultured bacterium fosmid pJB135F11</name>
    <dbReference type="NCBI Taxonomy" id="1478051"/>
    <lineage>
        <taxon>Bacteria</taxon>
        <taxon>environmental samples</taxon>
    </lineage>
</organism>
<evidence type="ECO:0000313" key="1">
    <source>
        <dbReference type="EMBL" id="AIF26858.1"/>
    </source>
</evidence>
<sequence>MKKVINSILAVCVLLLLFICWRSIQDDQDFNAEVAYRESVVKARLLQIRAAEEAYKAQHPDAEYCSDWNVLIGFVKDGKLPIVTKQGVLTDKQMEDGLTEASAAAIVNSGDQAAIAAKGLENFRRDTVWVSLKDSLYKEEGFEPDSLRYIPFAMGDTFELIACPNTTRSGAIIHVMECNAPDSSFLKGLGKQGKRFIYNRQEEADAKGAFPGLRIGDAGNNWNNNAGNWE</sequence>
<name>A0A0H3UA83_9BACT</name>
<dbReference type="AlphaFoldDB" id="A0A0H3UA83"/>